<proteinExistence type="predicted"/>
<dbReference type="OrthoDB" id="10394409at2759"/>
<comment type="caution">
    <text evidence="2">The sequence shown here is derived from an EMBL/GenBank/DDBJ whole genome shotgun (WGS) entry which is preliminary data.</text>
</comment>
<feature type="compositionally biased region" description="Low complexity" evidence="1">
    <location>
        <begin position="210"/>
        <end position="226"/>
    </location>
</feature>
<feature type="region of interest" description="Disordered" evidence="1">
    <location>
        <begin position="195"/>
        <end position="233"/>
    </location>
</feature>
<reference evidence="2 3" key="1">
    <citation type="submission" date="2018-11" db="EMBL/GenBank/DDBJ databases">
        <title>Genome sequence of Saitozyma podzolica DSM 27192.</title>
        <authorList>
            <person name="Aliyu H."/>
            <person name="Gorte O."/>
            <person name="Ochsenreither K."/>
        </authorList>
    </citation>
    <scope>NUCLEOTIDE SEQUENCE [LARGE SCALE GENOMIC DNA]</scope>
    <source>
        <strain evidence="2 3">DSM 27192</strain>
    </source>
</reference>
<dbReference type="AlphaFoldDB" id="A0A427YP54"/>
<evidence type="ECO:0000256" key="1">
    <source>
        <dbReference type="SAM" id="MobiDB-lite"/>
    </source>
</evidence>
<organism evidence="2 3">
    <name type="scientific">Saitozyma podzolica</name>
    <dbReference type="NCBI Taxonomy" id="1890683"/>
    <lineage>
        <taxon>Eukaryota</taxon>
        <taxon>Fungi</taxon>
        <taxon>Dikarya</taxon>
        <taxon>Basidiomycota</taxon>
        <taxon>Agaricomycotina</taxon>
        <taxon>Tremellomycetes</taxon>
        <taxon>Tremellales</taxon>
        <taxon>Trimorphomycetaceae</taxon>
        <taxon>Saitozyma</taxon>
    </lineage>
</organism>
<keyword evidence="3" id="KW-1185">Reference proteome</keyword>
<evidence type="ECO:0000313" key="2">
    <source>
        <dbReference type="EMBL" id="RSH92851.1"/>
    </source>
</evidence>
<feature type="region of interest" description="Disordered" evidence="1">
    <location>
        <begin position="1"/>
        <end position="73"/>
    </location>
</feature>
<feature type="compositionally biased region" description="Pro residues" evidence="1">
    <location>
        <begin position="48"/>
        <end position="65"/>
    </location>
</feature>
<accession>A0A427YP54</accession>
<evidence type="ECO:0000313" key="3">
    <source>
        <dbReference type="Proteomes" id="UP000279259"/>
    </source>
</evidence>
<protein>
    <submittedName>
        <fullName evidence="2">Uncharacterized protein</fullName>
    </submittedName>
</protein>
<dbReference type="EMBL" id="RSCD01000005">
    <property type="protein sequence ID" value="RSH92851.1"/>
    <property type="molecule type" value="Genomic_DNA"/>
</dbReference>
<feature type="region of interest" description="Disordered" evidence="1">
    <location>
        <begin position="359"/>
        <end position="378"/>
    </location>
</feature>
<dbReference type="Proteomes" id="UP000279259">
    <property type="component" value="Unassembled WGS sequence"/>
</dbReference>
<name>A0A427YP54_9TREE</name>
<sequence>MSFLRLLSPRQTQAGPSSPPRQAGPSSPPRSEARAWDIVYGASCSASSPPPIPPSYPFIPSPPTSPDATGKSNQPTIAIHVPAYGVVRLNAPPIPVEPDRPAEDHLFKGELERIKVWMEGLWEDLDPKGVTVAEMVYYRRGGEIDGGVEGLWLDERSSRLEWVIPIPSNLPPHDFHAAGRLFYYIHAVVEGMPELPGDSSENGNSPTSPPLRSRSRSSSPARDTSPYGFSPSPIPGVAELSISGGLEQTDSVLQLPSYEEQAEAALTEDKGSTGGVTPFEDRLSQDVPGLGTVDIRVQVDEFSVGAFFPLRMSAFALSPKATIFALRVRLFQTRTVTSPITLQSTTTTQNLVVLQHGEVPLPGHNHPGKESSAVWRGKEAGGKDTADYRWEGMGRVPTDFVARSTTLPGESGVRRPTSEDLPADTQLACALVRGVLLGPRGVCRRHAHAQVVAGRLESDEADHADSAAYLRCDLQSDRPADLLQHRIRGHTPDRRQPALSDLSCPTDGPSLHYLSGPRDPSCPA</sequence>
<gene>
    <name evidence="2" type="ORF">EHS25_008297</name>
</gene>
<feature type="region of interest" description="Disordered" evidence="1">
    <location>
        <begin position="489"/>
        <end position="524"/>
    </location>
</feature>